<evidence type="ECO:0000259" key="1">
    <source>
        <dbReference type="Pfam" id="PF08885"/>
    </source>
</evidence>
<name>H1XPK2_CALAY</name>
<dbReference type="InterPro" id="IPR014982">
    <property type="entry name" value="GSCFA"/>
</dbReference>
<dbReference type="EMBL" id="CP018099">
    <property type="protein sequence ID" value="APF19827.1"/>
    <property type="molecule type" value="Genomic_DNA"/>
</dbReference>
<dbReference type="EMBL" id="CM001402">
    <property type="protein sequence ID" value="EHO39923.1"/>
    <property type="molecule type" value="Genomic_DNA"/>
</dbReference>
<evidence type="ECO:0000313" key="5">
    <source>
        <dbReference type="Proteomes" id="UP000183868"/>
    </source>
</evidence>
<dbReference type="Pfam" id="PF08885">
    <property type="entry name" value="GSCFA"/>
    <property type="match status" value="1"/>
</dbReference>
<accession>H1XPK2</accession>
<dbReference type="KEGG" id="caby:Cabys_3079"/>
<dbReference type="RefSeq" id="WP_006926823.1">
    <property type="nucleotide sequence ID" value="NZ_CM001402.1"/>
</dbReference>
<dbReference type="Proteomes" id="UP000004671">
    <property type="component" value="Chromosome"/>
</dbReference>
<dbReference type="HOGENOM" id="CLU_075057_0_0_0"/>
<keyword evidence="4" id="KW-1185">Reference proteome</keyword>
<proteinExistence type="predicted"/>
<reference evidence="3 4" key="1">
    <citation type="submission" date="2011-09" db="EMBL/GenBank/DDBJ databases">
        <title>The permanent draft genome of Caldithrix abyssi DSM 13497.</title>
        <authorList>
            <consortium name="US DOE Joint Genome Institute (JGI-PGF)"/>
            <person name="Lucas S."/>
            <person name="Han J."/>
            <person name="Lapidus A."/>
            <person name="Bruce D."/>
            <person name="Goodwin L."/>
            <person name="Pitluck S."/>
            <person name="Peters L."/>
            <person name="Kyrpides N."/>
            <person name="Mavromatis K."/>
            <person name="Ivanova N."/>
            <person name="Mikhailova N."/>
            <person name="Chertkov O."/>
            <person name="Detter J.C."/>
            <person name="Tapia R."/>
            <person name="Han C."/>
            <person name="Land M."/>
            <person name="Hauser L."/>
            <person name="Markowitz V."/>
            <person name="Cheng J.-F."/>
            <person name="Hugenholtz P."/>
            <person name="Woyke T."/>
            <person name="Wu D."/>
            <person name="Spring S."/>
            <person name="Brambilla E."/>
            <person name="Klenk H.-P."/>
            <person name="Eisen J.A."/>
        </authorList>
    </citation>
    <scope>NUCLEOTIDE SEQUENCE [LARGE SCALE GENOMIC DNA]</scope>
    <source>
        <strain evidence="3 4">DSM 13497</strain>
    </source>
</reference>
<dbReference type="PaxDb" id="880073-Calab_0277"/>
<gene>
    <name evidence="2" type="ORF">Cabys_3079</name>
    <name evidence="3" type="ORF">Calab_0277</name>
</gene>
<evidence type="ECO:0000313" key="4">
    <source>
        <dbReference type="Proteomes" id="UP000004671"/>
    </source>
</evidence>
<protein>
    <submittedName>
        <fullName evidence="3">GSCFA domain protein</fullName>
    </submittedName>
    <submittedName>
        <fullName evidence="2">GSCFA family protein</fullName>
    </submittedName>
</protein>
<dbReference type="Proteomes" id="UP000183868">
    <property type="component" value="Chromosome"/>
</dbReference>
<dbReference type="InParanoid" id="H1XPK2"/>
<dbReference type="eggNOG" id="COG2755">
    <property type="taxonomic scope" value="Bacteria"/>
</dbReference>
<feature type="domain" description="GSCFA" evidence="1">
    <location>
        <begin position="22"/>
        <end position="257"/>
    </location>
</feature>
<evidence type="ECO:0000313" key="2">
    <source>
        <dbReference type="EMBL" id="APF19827.1"/>
    </source>
</evidence>
<dbReference type="SUPFAM" id="SSF52266">
    <property type="entry name" value="SGNH hydrolase"/>
    <property type="match status" value="1"/>
</dbReference>
<dbReference type="STRING" id="880073.Cabys_3079"/>
<reference evidence="2 5" key="2">
    <citation type="submission" date="2016-11" db="EMBL/GenBank/DDBJ databases">
        <title>Genomic analysis of Caldithrix abyssi and proposal of a novel bacterial phylum Caldithrichaeota.</title>
        <authorList>
            <person name="Kublanov I."/>
            <person name="Sigalova O."/>
            <person name="Gavrilov S."/>
            <person name="Lebedinsky A."/>
            <person name="Ivanova N."/>
            <person name="Daum C."/>
            <person name="Reddy T."/>
            <person name="Klenk H.P."/>
            <person name="Goker M."/>
            <person name="Reva O."/>
            <person name="Miroshnichenko M."/>
            <person name="Kyprides N."/>
            <person name="Woyke T."/>
            <person name="Gelfand M."/>
        </authorList>
    </citation>
    <scope>NUCLEOTIDE SEQUENCE [LARGE SCALE GENOMIC DNA]</scope>
    <source>
        <strain evidence="2 5">LF13</strain>
    </source>
</reference>
<organism evidence="3 4">
    <name type="scientific">Caldithrix abyssi DSM 13497</name>
    <dbReference type="NCBI Taxonomy" id="880073"/>
    <lineage>
        <taxon>Bacteria</taxon>
        <taxon>Pseudomonadati</taxon>
        <taxon>Calditrichota</taxon>
        <taxon>Calditrichia</taxon>
        <taxon>Calditrichales</taxon>
        <taxon>Calditrichaceae</taxon>
        <taxon>Caldithrix</taxon>
    </lineage>
</organism>
<dbReference type="OrthoDB" id="9807687at2"/>
<evidence type="ECO:0000313" key="3">
    <source>
        <dbReference type="EMBL" id="EHO39923.1"/>
    </source>
</evidence>
<sequence length="318" mass="37788">MKFRTEINIDRADQTIQHIDPIITLGSCFAENISKALKEHYFHVLENPFGVLYNPLSIERALRFIIEDKTFTQNDLIFHQQEWHSFWHHSSFSHHDAQVCLHNINTAIQQAHHFLKKARWLIVTFGTAFVYFLKKQKTAVANCHKLPETEFERRLISLAEITEPWLRLLDLLRQFNPQLKIIFSVSPIRHLRDGLPENQKSKATLILATHQLVDSSADYFYFPAYEIVLDDLRDYRFYEADLTHPNQQAVAYIWGKFKAMFFDRTTQQILKEMADFYKRTTHRFRNSASPSAKNFMTETEALRKMLLQKYPYLKQRDF</sequence>
<dbReference type="AlphaFoldDB" id="H1XPK2"/>